<reference evidence="3 4" key="1">
    <citation type="submission" date="2015-05" db="EMBL/GenBank/DDBJ databases">
        <title>Photobacterium galathea sp. nov.</title>
        <authorList>
            <person name="Machado H."/>
            <person name="Gram L."/>
        </authorList>
    </citation>
    <scope>NUCLEOTIDE SEQUENCE [LARGE SCALE GENOMIC DNA]</scope>
    <source>
        <strain evidence="3 4">DSM 22954</strain>
    </source>
</reference>
<keyword evidence="4" id="KW-1185">Reference proteome</keyword>
<dbReference type="AlphaFoldDB" id="A0A0J1K689"/>
<dbReference type="PRINTS" id="PR01576">
    <property type="entry name" value="PDEFORMYLASE"/>
</dbReference>
<comment type="caution">
    <text evidence="3">The sequence shown here is derived from an EMBL/GenBank/DDBJ whole genome shotgun (WGS) entry which is preliminary data.</text>
</comment>
<dbReference type="CDD" id="cd00487">
    <property type="entry name" value="Pep_deformylase"/>
    <property type="match status" value="1"/>
</dbReference>
<proteinExistence type="inferred from homology"/>
<dbReference type="PANTHER" id="PTHR10458:SF22">
    <property type="entry name" value="PEPTIDE DEFORMYLASE"/>
    <property type="match status" value="1"/>
</dbReference>
<dbReference type="Gene3D" id="3.90.45.10">
    <property type="entry name" value="Peptide deformylase"/>
    <property type="match status" value="1"/>
</dbReference>
<dbReference type="NCBIfam" id="NF001159">
    <property type="entry name" value="PRK00150.1-3"/>
    <property type="match status" value="1"/>
</dbReference>
<dbReference type="GO" id="GO:0046872">
    <property type="term" value="F:metal ion binding"/>
    <property type="evidence" value="ECO:0007669"/>
    <property type="project" value="UniProtKB-KW"/>
</dbReference>
<feature type="active site" evidence="2">
    <location>
        <position position="152"/>
    </location>
</feature>
<dbReference type="PATRIC" id="fig|320778.3.peg.2037"/>
<dbReference type="GO" id="GO:0006412">
    <property type="term" value="P:translation"/>
    <property type="evidence" value="ECO:0007669"/>
    <property type="project" value="UniProtKB-UniRule"/>
</dbReference>
<keyword evidence="2" id="KW-0648">Protein biosynthesis</keyword>
<dbReference type="InterPro" id="IPR023635">
    <property type="entry name" value="Peptide_deformylase"/>
</dbReference>
<feature type="binding site" evidence="2">
    <location>
        <position position="151"/>
    </location>
    <ligand>
        <name>Fe cation</name>
        <dbReference type="ChEBI" id="CHEBI:24875"/>
    </ligand>
</feature>
<protein>
    <recommendedName>
        <fullName evidence="2">Peptide deformylase</fullName>
        <shortName evidence="2">PDF</shortName>
        <ecNumber evidence="2">3.5.1.88</ecNumber>
    </recommendedName>
    <alternativeName>
        <fullName evidence="2">Polypeptide deformylase</fullName>
    </alternativeName>
</protein>
<keyword evidence="2" id="KW-0378">Hydrolase</keyword>
<comment type="catalytic activity">
    <reaction evidence="2">
        <text>N-terminal N-formyl-L-methionyl-[peptide] + H2O = N-terminal L-methionyl-[peptide] + formate</text>
        <dbReference type="Rhea" id="RHEA:24420"/>
        <dbReference type="Rhea" id="RHEA-COMP:10639"/>
        <dbReference type="Rhea" id="RHEA-COMP:10640"/>
        <dbReference type="ChEBI" id="CHEBI:15377"/>
        <dbReference type="ChEBI" id="CHEBI:15740"/>
        <dbReference type="ChEBI" id="CHEBI:49298"/>
        <dbReference type="ChEBI" id="CHEBI:64731"/>
        <dbReference type="EC" id="3.5.1.88"/>
    </reaction>
</comment>
<sequence>MDTTTYSPHPPSLTIAQLGNPILREHARALSTAQYRDMAPFFKALEQKMLAHNGVGIAAPQVSESVRAFIVASRPNARYPYAPLMSPTLMLNPELIWTSDDMEKDWEGCLSIPGMRARVNRHTSIEVRYLTLTGEEVSTRMEGFIARIFQHELDHLNGIVFLDRADKADYATEAEFLKLMQKA</sequence>
<keyword evidence="2" id="KW-0479">Metal-binding</keyword>
<dbReference type="EC" id="3.5.1.88" evidence="2"/>
<evidence type="ECO:0000256" key="1">
    <source>
        <dbReference type="ARBA" id="ARBA00010759"/>
    </source>
</evidence>
<feature type="binding site" evidence="2">
    <location>
        <position position="109"/>
    </location>
    <ligand>
        <name>Fe cation</name>
        <dbReference type="ChEBI" id="CHEBI:24875"/>
    </ligand>
</feature>
<keyword evidence="2" id="KW-0408">Iron</keyword>
<dbReference type="OrthoDB" id="9804313at2"/>
<comment type="cofactor">
    <cofactor evidence="2">
        <name>Fe(2+)</name>
        <dbReference type="ChEBI" id="CHEBI:29033"/>
    </cofactor>
    <text evidence="2">Binds 1 Fe(2+) ion.</text>
</comment>
<dbReference type="Pfam" id="PF01327">
    <property type="entry name" value="Pep_deformylase"/>
    <property type="match status" value="1"/>
</dbReference>
<dbReference type="PANTHER" id="PTHR10458">
    <property type="entry name" value="PEPTIDE DEFORMYLASE"/>
    <property type="match status" value="1"/>
</dbReference>
<feature type="binding site" evidence="2">
    <location>
        <position position="155"/>
    </location>
    <ligand>
        <name>Fe cation</name>
        <dbReference type="ChEBI" id="CHEBI:24875"/>
    </ligand>
</feature>
<dbReference type="Proteomes" id="UP000035909">
    <property type="component" value="Unassembled WGS sequence"/>
</dbReference>
<organism evidence="3 4">
    <name type="scientific">Photobacterium ganghwense</name>
    <dbReference type="NCBI Taxonomy" id="320778"/>
    <lineage>
        <taxon>Bacteria</taxon>
        <taxon>Pseudomonadati</taxon>
        <taxon>Pseudomonadota</taxon>
        <taxon>Gammaproteobacteria</taxon>
        <taxon>Vibrionales</taxon>
        <taxon>Vibrionaceae</taxon>
        <taxon>Photobacterium</taxon>
    </lineage>
</organism>
<dbReference type="HAMAP" id="MF_00163">
    <property type="entry name" value="Pep_deformylase"/>
    <property type="match status" value="1"/>
</dbReference>
<name>A0A0J1K689_9GAMM</name>
<comment type="similarity">
    <text evidence="1 2">Belongs to the polypeptide deformylase family.</text>
</comment>
<gene>
    <name evidence="2" type="primary">def</name>
    <name evidence="3" type="ORF">ABT57_09360</name>
</gene>
<dbReference type="EMBL" id="LDOU01000007">
    <property type="protein sequence ID" value="KLV09877.1"/>
    <property type="molecule type" value="Genomic_DNA"/>
</dbReference>
<evidence type="ECO:0000313" key="3">
    <source>
        <dbReference type="EMBL" id="KLV09877.1"/>
    </source>
</evidence>
<dbReference type="InterPro" id="IPR036821">
    <property type="entry name" value="Peptide_deformylase_sf"/>
</dbReference>
<accession>A0A0J1K689</accession>
<dbReference type="RefSeq" id="WP_047884966.1">
    <property type="nucleotide sequence ID" value="NZ_CP071326.1"/>
</dbReference>
<evidence type="ECO:0000256" key="2">
    <source>
        <dbReference type="HAMAP-Rule" id="MF_00163"/>
    </source>
</evidence>
<dbReference type="NCBIfam" id="TIGR00079">
    <property type="entry name" value="pept_deformyl"/>
    <property type="match status" value="1"/>
</dbReference>
<dbReference type="STRING" id="320778.ABT57_09360"/>
<dbReference type="PIRSF" id="PIRSF004749">
    <property type="entry name" value="Pep_def"/>
    <property type="match status" value="1"/>
</dbReference>
<comment type="function">
    <text evidence="2">Removes the formyl group from the N-terminal Met of newly synthesized proteins. Requires at least a dipeptide for an efficient rate of reaction. N-terminal L-methionine is a prerequisite for activity but the enzyme has broad specificity at other positions.</text>
</comment>
<dbReference type="GO" id="GO:0042586">
    <property type="term" value="F:peptide deformylase activity"/>
    <property type="evidence" value="ECO:0007669"/>
    <property type="project" value="UniProtKB-UniRule"/>
</dbReference>
<evidence type="ECO:0000313" key="4">
    <source>
        <dbReference type="Proteomes" id="UP000035909"/>
    </source>
</evidence>
<dbReference type="SUPFAM" id="SSF56420">
    <property type="entry name" value="Peptide deformylase"/>
    <property type="match status" value="1"/>
</dbReference>